<comment type="function">
    <text evidence="1">Accessory subunit of the mitochondrial membrane respiratory chain NADH dehydrogenase (Complex I), that is believed to be not involved in catalysis. Complex I functions in the transfer of electrons from NADH to the respiratory chain. The immediate electron acceptor for the enzyme is believed to be ubiquinone.</text>
</comment>
<organism evidence="19 20">
    <name type="scientific">Sanghuangporus baumii</name>
    <name type="common">Phellinus baumii</name>
    <dbReference type="NCBI Taxonomy" id="108892"/>
    <lineage>
        <taxon>Eukaryota</taxon>
        <taxon>Fungi</taxon>
        <taxon>Dikarya</taxon>
        <taxon>Basidiomycota</taxon>
        <taxon>Agaricomycotina</taxon>
        <taxon>Agaricomycetes</taxon>
        <taxon>Hymenochaetales</taxon>
        <taxon>Hymenochaetaceae</taxon>
        <taxon>Sanghuangporus</taxon>
    </lineage>
</organism>
<dbReference type="OrthoDB" id="13598at2759"/>
<protein>
    <recommendedName>
        <fullName evidence="5">NADH dehydrogenase [ubiquinone] 1 beta subcomplex subunit 9</fullName>
    </recommendedName>
    <alternativeName>
        <fullName evidence="14">Complex I-B22</fullName>
    </alternativeName>
    <alternativeName>
        <fullName evidence="15">NADH-ubiquinone oxidoreductase B22 subunit</fullName>
    </alternativeName>
</protein>
<comment type="subunit">
    <text evidence="4">Mammalian complex I is composed of 45 different subunits.</text>
</comment>
<proteinExistence type="inferred from homology"/>
<dbReference type="EMBL" id="LNZH02000193">
    <property type="protein sequence ID" value="OCB87282.1"/>
    <property type="molecule type" value="Genomic_DNA"/>
</dbReference>
<evidence type="ECO:0000256" key="15">
    <source>
        <dbReference type="ARBA" id="ARBA00032528"/>
    </source>
</evidence>
<reference evidence="19" key="1">
    <citation type="submission" date="2016-06" db="EMBL/GenBank/DDBJ databases">
        <title>Draft Genome sequence of the fungus Inonotus baumii.</title>
        <authorList>
            <person name="Zhu H."/>
            <person name="Lin W."/>
        </authorList>
    </citation>
    <scope>NUCLEOTIDE SEQUENCE</scope>
    <source>
        <strain evidence="19">821</strain>
    </source>
</reference>
<evidence type="ECO:0000256" key="10">
    <source>
        <dbReference type="ARBA" id="ARBA00022982"/>
    </source>
</evidence>
<evidence type="ECO:0000256" key="11">
    <source>
        <dbReference type="ARBA" id="ARBA00022990"/>
    </source>
</evidence>
<evidence type="ECO:0000256" key="8">
    <source>
        <dbReference type="ARBA" id="ARBA00022660"/>
    </source>
</evidence>
<feature type="domain" description="Complex 1 LYR protein" evidence="18">
    <location>
        <begin position="165"/>
        <end position="220"/>
    </location>
</feature>
<sequence length="261" mass="29430">MNGGKRGPPTAPPKHMNDFTKALAAEVRILLQEVGQLRDERRQLQFEIAELMAVKSKHGAGGEYTPDWMPKQPMPPGLPEAPAPPAIEDAAREPAPPAWRTIVKHEPRRKKPKTPQPQAITAGPTPVVAPAPQLPSWAQWKRLRKAMASTAKAVSPFSVAHRFYVKSLYKRYLKNELDWTVHRHLWRYKALQIRAEFERNRNVSDPRALATILEKAEADLAAKQHPDPYITPTAPGGTKWERHIPPTLGPIYDHEADPHHH</sequence>
<keyword evidence="6" id="KW-0813">Transport</keyword>
<keyword evidence="9" id="KW-0999">Mitochondrion inner membrane</keyword>
<keyword evidence="16" id="KW-0175">Coiled coil</keyword>
<dbReference type="PANTHER" id="PTHR12868:SF0">
    <property type="entry name" value="NADH DEHYDROGENASE [UBIQUINONE] 1 BETA SUBCOMPLEX SUBUNIT 9"/>
    <property type="match status" value="1"/>
</dbReference>
<keyword evidence="8" id="KW-0679">Respiratory chain</keyword>
<evidence type="ECO:0000256" key="14">
    <source>
        <dbReference type="ARBA" id="ARBA00030192"/>
    </source>
</evidence>
<evidence type="ECO:0000256" key="12">
    <source>
        <dbReference type="ARBA" id="ARBA00023128"/>
    </source>
</evidence>
<accession>A0A9Q5HWH2</accession>
<dbReference type="GO" id="GO:0005743">
    <property type="term" value="C:mitochondrial inner membrane"/>
    <property type="evidence" value="ECO:0007669"/>
    <property type="project" value="UniProtKB-SubCell"/>
</dbReference>
<feature type="coiled-coil region" evidence="16">
    <location>
        <begin position="27"/>
        <end position="54"/>
    </location>
</feature>
<evidence type="ECO:0000256" key="6">
    <source>
        <dbReference type="ARBA" id="ARBA00022448"/>
    </source>
</evidence>
<evidence type="ECO:0000256" key="7">
    <source>
        <dbReference type="ARBA" id="ARBA00022553"/>
    </source>
</evidence>
<dbReference type="CDD" id="cd20263">
    <property type="entry name" value="Complex1_LYR_NDUFB9_LYRM3"/>
    <property type="match status" value="1"/>
</dbReference>
<dbReference type="InterPro" id="IPR008011">
    <property type="entry name" value="Complex1_LYR_dom"/>
</dbReference>
<evidence type="ECO:0000256" key="1">
    <source>
        <dbReference type="ARBA" id="ARBA00002920"/>
    </source>
</evidence>
<evidence type="ECO:0000256" key="2">
    <source>
        <dbReference type="ARBA" id="ARBA00004443"/>
    </source>
</evidence>
<name>A0A9Q5HWH2_SANBA</name>
<dbReference type="InterPro" id="IPR033034">
    <property type="entry name" value="NDUFB9"/>
</dbReference>
<dbReference type="AlphaFoldDB" id="A0A9Q5HWH2"/>
<keyword evidence="12" id="KW-0496">Mitochondrion</keyword>
<evidence type="ECO:0000313" key="19">
    <source>
        <dbReference type="EMBL" id="OCB87282.1"/>
    </source>
</evidence>
<comment type="subcellular location">
    <subcellularLocation>
        <location evidence="2">Mitochondrion inner membrane</location>
        <topology evidence="2">Peripheral membrane protein</topology>
        <orientation evidence="2">Matrix side</orientation>
    </subcellularLocation>
</comment>
<dbReference type="Proteomes" id="UP000757232">
    <property type="component" value="Unassembled WGS sequence"/>
</dbReference>
<evidence type="ECO:0000256" key="4">
    <source>
        <dbReference type="ARBA" id="ARBA00011790"/>
    </source>
</evidence>
<evidence type="ECO:0000313" key="20">
    <source>
        <dbReference type="Proteomes" id="UP000757232"/>
    </source>
</evidence>
<dbReference type="PANTHER" id="PTHR12868">
    <property type="entry name" value="NADH-UBIQUINONE OXIDOREDUCTASE B22 SUBUNIT"/>
    <property type="match status" value="1"/>
</dbReference>
<dbReference type="InterPro" id="IPR045292">
    <property type="entry name" value="Complex1_LYR_NDUFB9_LYRM3"/>
</dbReference>
<evidence type="ECO:0000256" key="9">
    <source>
        <dbReference type="ARBA" id="ARBA00022792"/>
    </source>
</evidence>
<feature type="compositionally biased region" description="Low complexity" evidence="17">
    <location>
        <begin position="116"/>
        <end position="126"/>
    </location>
</feature>
<dbReference type="GO" id="GO:0006120">
    <property type="term" value="P:mitochondrial electron transport, NADH to ubiquinone"/>
    <property type="evidence" value="ECO:0007669"/>
    <property type="project" value="InterPro"/>
</dbReference>
<gene>
    <name evidence="19" type="ORF">A7U60_g5610</name>
</gene>
<evidence type="ECO:0000256" key="16">
    <source>
        <dbReference type="SAM" id="Coils"/>
    </source>
</evidence>
<comment type="similarity">
    <text evidence="3">Belongs to the complex I LYR family.</text>
</comment>
<evidence type="ECO:0000256" key="3">
    <source>
        <dbReference type="ARBA" id="ARBA00009508"/>
    </source>
</evidence>
<dbReference type="Pfam" id="PF05347">
    <property type="entry name" value="Complex1_LYR"/>
    <property type="match status" value="1"/>
</dbReference>
<keyword evidence="11" id="KW-0007">Acetylation</keyword>
<feature type="region of interest" description="Disordered" evidence="17">
    <location>
        <begin position="106"/>
        <end position="128"/>
    </location>
</feature>
<evidence type="ECO:0000256" key="13">
    <source>
        <dbReference type="ARBA" id="ARBA00023136"/>
    </source>
</evidence>
<evidence type="ECO:0000259" key="18">
    <source>
        <dbReference type="Pfam" id="PF05347"/>
    </source>
</evidence>
<comment type="caution">
    <text evidence="19">The sequence shown here is derived from an EMBL/GenBank/DDBJ whole genome shotgun (WGS) entry which is preliminary data.</text>
</comment>
<keyword evidence="10" id="KW-0249">Electron transport</keyword>
<keyword evidence="13" id="KW-0472">Membrane</keyword>
<evidence type="ECO:0000256" key="5">
    <source>
        <dbReference type="ARBA" id="ARBA00018684"/>
    </source>
</evidence>
<keyword evidence="7" id="KW-0597">Phosphoprotein</keyword>
<keyword evidence="20" id="KW-1185">Reference proteome</keyword>
<evidence type="ECO:0000256" key="17">
    <source>
        <dbReference type="SAM" id="MobiDB-lite"/>
    </source>
</evidence>